<dbReference type="SUPFAM" id="SSF48179">
    <property type="entry name" value="6-phosphogluconate dehydrogenase C-terminal domain-like"/>
    <property type="match status" value="1"/>
</dbReference>
<dbReference type="GO" id="GO:0050661">
    <property type="term" value="F:NADP binding"/>
    <property type="evidence" value="ECO:0007669"/>
    <property type="project" value="InterPro"/>
</dbReference>
<organism evidence="7 8">
    <name type="scientific">Fusarium heterosporum</name>
    <dbReference type="NCBI Taxonomy" id="42747"/>
    <lineage>
        <taxon>Eukaryota</taxon>
        <taxon>Fungi</taxon>
        <taxon>Dikarya</taxon>
        <taxon>Ascomycota</taxon>
        <taxon>Pezizomycotina</taxon>
        <taxon>Sordariomycetes</taxon>
        <taxon>Hypocreomycetidae</taxon>
        <taxon>Hypocreales</taxon>
        <taxon>Nectriaceae</taxon>
        <taxon>Fusarium</taxon>
        <taxon>Fusarium heterosporum species complex</taxon>
    </lineage>
</organism>
<keyword evidence="3" id="KW-0520">NAD</keyword>
<dbReference type="Gene3D" id="1.10.1040.10">
    <property type="entry name" value="N-(1-d-carboxylethyl)-l-norvaline Dehydrogenase, domain 2"/>
    <property type="match status" value="1"/>
</dbReference>
<evidence type="ECO:0000256" key="3">
    <source>
        <dbReference type="ARBA" id="ARBA00023027"/>
    </source>
</evidence>
<evidence type="ECO:0000259" key="6">
    <source>
        <dbReference type="Pfam" id="PF14833"/>
    </source>
</evidence>
<protein>
    <submittedName>
        <fullName evidence="7">Gamma hydroxybutyrate dehydrogenase</fullName>
    </submittedName>
</protein>
<dbReference type="EMBL" id="JAAGWQ010000218">
    <property type="protein sequence ID" value="KAF5659354.1"/>
    <property type="molecule type" value="Genomic_DNA"/>
</dbReference>
<feature type="domain" description="3-hydroxyisobutyrate dehydrogenase-like NAD-binding" evidence="6">
    <location>
        <begin position="177"/>
        <end position="293"/>
    </location>
</feature>
<dbReference type="PANTHER" id="PTHR43580">
    <property type="entry name" value="OXIDOREDUCTASE GLYR1-RELATED"/>
    <property type="match status" value="1"/>
</dbReference>
<dbReference type="InterPro" id="IPR013328">
    <property type="entry name" value="6PGD_dom2"/>
</dbReference>
<dbReference type="Gene3D" id="3.40.50.720">
    <property type="entry name" value="NAD(P)-binding Rossmann-like Domain"/>
    <property type="match status" value="1"/>
</dbReference>
<dbReference type="InterPro" id="IPR051265">
    <property type="entry name" value="HIBADH-related_NP60_sf"/>
</dbReference>
<dbReference type="Pfam" id="PF03446">
    <property type="entry name" value="NAD_binding_2"/>
    <property type="match status" value="1"/>
</dbReference>
<comment type="similarity">
    <text evidence="1">Belongs to the HIBADH-related family. NP60 subfamily.</text>
</comment>
<dbReference type="PANTHER" id="PTHR43580:SF3">
    <property type="entry name" value="6-PHOSPHOGLUCONATE DEHYDROGENASE FAMILY PROTEIN (AFU_ORTHOLOGUE AFUA_2G11600)"/>
    <property type="match status" value="1"/>
</dbReference>
<dbReference type="GO" id="GO:0051287">
    <property type="term" value="F:NAD binding"/>
    <property type="evidence" value="ECO:0007669"/>
    <property type="project" value="InterPro"/>
</dbReference>
<name>A0A8H5SYP8_FUSHE</name>
<dbReference type="PIRSF" id="PIRSF000103">
    <property type="entry name" value="HIBADH"/>
    <property type="match status" value="1"/>
</dbReference>
<dbReference type="SUPFAM" id="SSF51735">
    <property type="entry name" value="NAD(P)-binding Rossmann-fold domains"/>
    <property type="match status" value="1"/>
</dbReference>
<sequence>MAPTLLWIGLGNMGRGMSKNIVEKGKLDSPLLLYNRSTQKTTDFSATLPAGKTEVITSLADGVSRADVIFSCIANDEAVQDTYKTLLEGDVKGKLFIESSTIHPETTEALAKDILAKGAEFVAAPVFGAPAMAEAGQLVGVLAGPAASVTKARPWFKGVTSSSEIDLSDQPYSKALTLKVLGNTFILNMAEQLAEAHVVAEKTGLGTEPIHQLVESIFGGPYAAYSKRMLSGDYYKRDEPLFAVELARKDARHAMSLAKSAGVQLRNVEAADAHLAMAYDHIGSSADMAGIYGAVRKESGLKYENDA</sequence>
<reference evidence="7 8" key="1">
    <citation type="submission" date="2020-05" db="EMBL/GenBank/DDBJ databases">
        <title>Identification and distribution of gene clusters putatively required for synthesis of sphingolipid metabolism inhibitors in phylogenetically diverse species of the filamentous fungus Fusarium.</title>
        <authorList>
            <person name="Kim H.-S."/>
            <person name="Busman M."/>
            <person name="Brown D.W."/>
            <person name="Divon H."/>
            <person name="Uhlig S."/>
            <person name="Proctor R.H."/>
        </authorList>
    </citation>
    <scope>NUCLEOTIDE SEQUENCE [LARGE SCALE GENOMIC DNA]</scope>
    <source>
        <strain evidence="7 8">NRRL 20693</strain>
    </source>
</reference>
<dbReference type="Proteomes" id="UP000567885">
    <property type="component" value="Unassembled WGS sequence"/>
</dbReference>
<keyword evidence="2" id="KW-0560">Oxidoreductase</keyword>
<feature type="domain" description="6-phosphogluconate dehydrogenase NADP-binding" evidence="5">
    <location>
        <begin position="7"/>
        <end position="160"/>
    </location>
</feature>
<evidence type="ECO:0000256" key="2">
    <source>
        <dbReference type="ARBA" id="ARBA00023002"/>
    </source>
</evidence>
<proteinExistence type="inferred from homology"/>
<evidence type="ECO:0000313" key="7">
    <source>
        <dbReference type="EMBL" id="KAF5659354.1"/>
    </source>
</evidence>
<comment type="caution">
    <text evidence="7">The sequence shown here is derived from an EMBL/GenBank/DDBJ whole genome shotgun (WGS) entry which is preliminary data.</text>
</comment>
<dbReference type="InterPro" id="IPR015815">
    <property type="entry name" value="HIBADH-related"/>
</dbReference>
<dbReference type="InterPro" id="IPR029154">
    <property type="entry name" value="HIBADH-like_NADP-bd"/>
</dbReference>
<evidence type="ECO:0000256" key="4">
    <source>
        <dbReference type="PIRSR" id="PIRSR000103-1"/>
    </source>
</evidence>
<dbReference type="InterPro" id="IPR006115">
    <property type="entry name" value="6PGDH_NADP-bd"/>
</dbReference>
<accession>A0A8H5SYP8</accession>
<evidence type="ECO:0000256" key="1">
    <source>
        <dbReference type="ARBA" id="ARBA00007598"/>
    </source>
</evidence>
<dbReference type="GO" id="GO:0016491">
    <property type="term" value="F:oxidoreductase activity"/>
    <property type="evidence" value="ECO:0007669"/>
    <property type="project" value="UniProtKB-KW"/>
</dbReference>
<dbReference type="InterPro" id="IPR036291">
    <property type="entry name" value="NAD(P)-bd_dom_sf"/>
</dbReference>
<evidence type="ECO:0000259" key="5">
    <source>
        <dbReference type="Pfam" id="PF03446"/>
    </source>
</evidence>
<gene>
    <name evidence="7" type="ORF">FHETE_9435</name>
</gene>
<dbReference type="Pfam" id="PF14833">
    <property type="entry name" value="NAD_binding_11"/>
    <property type="match status" value="1"/>
</dbReference>
<dbReference type="OrthoDB" id="435038at2759"/>
<dbReference type="AlphaFoldDB" id="A0A8H5SYP8"/>
<feature type="active site" evidence="4">
    <location>
        <position position="179"/>
    </location>
</feature>
<dbReference type="InterPro" id="IPR008927">
    <property type="entry name" value="6-PGluconate_DH-like_C_sf"/>
</dbReference>
<evidence type="ECO:0000313" key="8">
    <source>
        <dbReference type="Proteomes" id="UP000567885"/>
    </source>
</evidence>
<keyword evidence="8" id="KW-1185">Reference proteome</keyword>